<comment type="caution">
    <text evidence="4">The sequence shown here is derived from an EMBL/GenBank/DDBJ whole genome shotgun (WGS) entry which is preliminary data.</text>
</comment>
<gene>
    <name evidence="4" type="ORF">N658DRAFT_493121</name>
</gene>
<dbReference type="AlphaFoldDB" id="A0AAN6Q7E8"/>
<feature type="domain" description="UFSP1/2/DUB catalytic" evidence="3">
    <location>
        <begin position="230"/>
        <end position="447"/>
    </location>
</feature>
<dbReference type="Proteomes" id="UP001305647">
    <property type="component" value="Unassembled WGS sequence"/>
</dbReference>
<evidence type="ECO:0000313" key="4">
    <source>
        <dbReference type="EMBL" id="KAK4105002.1"/>
    </source>
</evidence>
<evidence type="ECO:0000259" key="3">
    <source>
        <dbReference type="Pfam" id="PF07910"/>
    </source>
</evidence>
<keyword evidence="1" id="KW-0378">Hydrolase</keyword>
<reference evidence="4" key="1">
    <citation type="journal article" date="2023" name="Mol. Phylogenet. Evol.">
        <title>Genome-scale phylogeny and comparative genomics of the fungal order Sordariales.</title>
        <authorList>
            <person name="Hensen N."/>
            <person name="Bonometti L."/>
            <person name="Westerberg I."/>
            <person name="Brannstrom I.O."/>
            <person name="Guillou S."/>
            <person name="Cros-Aarteil S."/>
            <person name="Calhoun S."/>
            <person name="Haridas S."/>
            <person name="Kuo A."/>
            <person name="Mondo S."/>
            <person name="Pangilinan J."/>
            <person name="Riley R."/>
            <person name="LaButti K."/>
            <person name="Andreopoulos B."/>
            <person name="Lipzen A."/>
            <person name="Chen C."/>
            <person name="Yan M."/>
            <person name="Daum C."/>
            <person name="Ng V."/>
            <person name="Clum A."/>
            <person name="Steindorff A."/>
            <person name="Ohm R.A."/>
            <person name="Martin F."/>
            <person name="Silar P."/>
            <person name="Natvig D.O."/>
            <person name="Lalanne C."/>
            <person name="Gautier V."/>
            <person name="Ament-Velasquez S.L."/>
            <person name="Kruys A."/>
            <person name="Hutchinson M.I."/>
            <person name="Powell A.J."/>
            <person name="Barry K."/>
            <person name="Miller A.N."/>
            <person name="Grigoriev I.V."/>
            <person name="Debuchy R."/>
            <person name="Gladieux P."/>
            <person name="Hiltunen Thoren M."/>
            <person name="Johannesson H."/>
        </authorList>
    </citation>
    <scope>NUCLEOTIDE SEQUENCE</scope>
    <source>
        <strain evidence="4">CBS 757.83</strain>
    </source>
</reference>
<proteinExistence type="predicted"/>
<feature type="region of interest" description="Disordered" evidence="2">
    <location>
        <begin position="84"/>
        <end position="133"/>
    </location>
</feature>
<sequence>MAGNKAMDCPFCGWINTDNAGEYEMLLHIETVHWERESRVTVKEDGEPDKSGTAEDLEYVECPLDGCGDILVLQELDYHLELHSQEETESAQETPAAETVTEATPPCTSGPSRMHREAERYRKSPDGSDRNDRQANAISTWRRLLKMPGSSSSVSGHGILSFKRQHNEKHSSAGQFIRGKRLSKAQLGKYAYEKRMPDWLVVLLKKGGQITSQGVVPVIAQLLEQSPSIKYAYLCHPCIQHVSKLKREGGFCGYRNIQMMFSYILHTKSKGHEHLPDALPSIFQLQEWIETAWDRGINPEGRAETGGIRGTRKYIGTPEALVIFRHLEIPCATQAFKHSDAAKAEALLMEHVENYFQSDVEDPSQRIWKTKLPPLYLQHNGHSITIIGFERERNGARNLIVFDPSFRDSSPIVRLVGKTFVHPTPDLALKQYRRGTKYLRAHREFEVLRLVKPGS</sequence>
<dbReference type="InterPro" id="IPR012462">
    <property type="entry name" value="UFSP1/2_DUB_cat"/>
</dbReference>
<keyword evidence="5" id="KW-1185">Reference proteome</keyword>
<name>A0AAN6Q7E8_9PEZI</name>
<evidence type="ECO:0000313" key="5">
    <source>
        <dbReference type="Proteomes" id="UP001305647"/>
    </source>
</evidence>
<evidence type="ECO:0000256" key="2">
    <source>
        <dbReference type="SAM" id="MobiDB-lite"/>
    </source>
</evidence>
<dbReference type="Pfam" id="PF07910">
    <property type="entry name" value="Peptidase_C78"/>
    <property type="match status" value="1"/>
</dbReference>
<protein>
    <submittedName>
        <fullName evidence="4">DUF1671-domain-containing protein</fullName>
    </submittedName>
</protein>
<dbReference type="Gene3D" id="3.90.70.130">
    <property type="match status" value="1"/>
</dbReference>
<dbReference type="EMBL" id="MU863626">
    <property type="protein sequence ID" value="KAK4105002.1"/>
    <property type="molecule type" value="Genomic_DNA"/>
</dbReference>
<evidence type="ECO:0000256" key="1">
    <source>
        <dbReference type="ARBA" id="ARBA00022801"/>
    </source>
</evidence>
<reference evidence="4" key="2">
    <citation type="submission" date="2023-05" db="EMBL/GenBank/DDBJ databases">
        <authorList>
            <consortium name="Lawrence Berkeley National Laboratory"/>
            <person name="Steindorff A."/>
            <person name="Hensen N."/>
            <person name="Bonometti L."/>
            <person name="Westerberg I."/>
            <person name="Brannstrom I.O."/>
            <person name="Guillou S."/>
            <person name="Cros-Aarteil S."/>
            <person name="Calhoun S."/>
            <person name="Haridas S."/>
            <person name="Kuo A."/>
            <person name="Mondo S."/>
            <person name="Pangilinan J."/>
            <person name="Riley R."/>
            <person name="Labutti K."/>
            <person name="Andreopoulos B."/>
            <person name="Lipzen A."/>
            <person name="Chen C."/>
            <person name="Yanf M."/>
            <person name="Daum C."/>
            <person name="Ng V."/>
            <person name="Clum A."/>
            <person name="Ohm R."/>
            <person name="Martin F."/>
            <person name="Silar P."/>
            <person name="Natvig D."/>
            <person name="Lalanne C."/>
            <person name="Gautier V."/>
            <person name="Ament-Velasquez S.L."/>
            <person name="Kruys A."/>
            <person name="Hutchinson M.I."/>
            <person name="Powell A.J."/>
            <person name="Barry K."/>
            <person name="Miller A.N."/>
            <person name="Grigoriev I.V."/>
            <person name="Debuchy R."/>
            <person name="Gladieux P."/>
            <person name="Thoren M.H."/>
            <person name="Johannesson H."/>
        </authorList>
    </citation>
    <scope>NUCLEOTIDE SEQUENCE</scope>
    <source>
        <strain evidence="4">CBS 757.83</strain>
    </source>
</reference>
<feature type="compositionally biased region" description="Basic and acidic residues" evidence="2">
    <location>
        <begin position="114"/>
        <end position="133"/>
    </location>
</feature>
<accession>A0AAN6Q7E8</accession>
<dbReference type="GO" id="GO:0016787">
    <property type="term" value="F:hydrolase activity"/>
    <property type="evidence" value="ECO:0007669"/>
    <property type="project" value="UniProtKB-KW"/>
</dbReference>
<organism evidence="4 5">
    <name type="scientific">Parathielavia hyrcaniae</name>
    <dbReference type="NCBI Taxonomy" id="113614"/>
    <lineage>
        <taxon>Eukaryota</taxon>
        <taxon>Fungi</taxon>
        <taxon>Dikarya</taxon>
        <taxon>Ascomycota</taxon>
        <taxon>Pezizomycotina</taxon>
        <taxon>Sordariomycetes</taxon>
        <taxon>Sordariomycetidae</taxon>
        <taxon>Sordariales</taxon>
        <taxon>Chaetomiaceae</taxon>
        <taxon>Parathielavia</taxon>
    </lineage>
</organism>
<feature type="compositionally biased region" description="Low complexity" evidence="2">
    <location>
        <begin position="93"/>
        <end position="107"/>
    </location>
</feature>